<accession>A0A317E6X7</accession>
<dbReference type="AlphaFoldDB" id="A0A317E6X7"/>
<keyword evidence="8" id="KW-0645">Protease</keyword>
<keyword evidence="4" id="KW-1133">Transmembrane helix</keyword>
<protein>
    <recommendedName>
        <fullName evidence="6">Protein HflC</fullName>
    </recommendedName>
</protein>
<evidence type="ECO:0000256" key="5">
    <source>
        <dbReference type="ARBA" id="ARBA00023136"/>
    </source>
</evidence>
<reference evidence="8 9" key="1">
    <citation type="submission" date="2018-05" db="EMBL/GenBank/DDBJ databases">
        <title>Zavarzinia sp. HR-AS.</title>
        <authorList>
            <person name="Lee Y."/>
            <person name="Jeon C.O."/>
        </authorList>
    </citation>
    <scope>NUCLEOTIDE SEQUENCE [LARGE SCALE GENOMIC DNA]</scope>
    <source>
        <strain evidence="8 9">HR-AS</strain>
    </source>
</reference>
<dbReference type="CDD" id="cd03405">
    <property type="entry name" value="SPFH_HflC"/>
    <property type="match status" value="1"/>
</dbReference>
<dbReference type="GO" id="GO:0008233">
    <property type="term" value="F:peptidase activity"/>
    <property type="evidence" value="ECO:0007669"/>
    <property type="project" value="UniProtKB-KW"/>
</dbReference>
<dbReference type="InterPro" id="IPR001107">
    <property type="entry name" value="Band_7"/>
</dbReference>
<proteinExistence type="inferred from homology"/>
<dbReference type="SMART" id="SM00244">
    <property type="entry name" value="PHB"/>
    <property type="match status" value="1"/>
</dbReference>
<gene>
    <name evidence="8" type="primary">hflC</name>
    <name evidence="8" type="ORF">DKG74_10160</name>
</gene>
<evidence type="ECO:0000256" key="2">
    <source>
        <dbReference type="ARBA" id="ARBA00007862"/>
    </source>
</evidence>
<comment type="subcellular location">
    <subcellularLocation>
        <location evidence="1">Membrane</location>
        <topology evidence="1">Single-pass membrane protein</topology>
    </subcellularLocation>
</comment>
<comment type="caution">
    <text evidence="8">The sequence shown here is derived from an EMBL/GenBank/DDBJ whole genome shotgun (WGS) entry which is preliminary data.</text>
</comment>
<evidence type="ECO:0000256" key="4">
    <source>
        <dbReference type="ARBA" id="ARBA00022989"/>
    </source>
</evidence>
<keyword evidence="3" id="KW-0812">Transmembrane</keyword>
<keyword evidence="5" id="KW-0472">Membrane</keyword>
<evidence type="ECO:0000259" key="7">
    <source>
        <dbReference type="SMART" id="SM00244"/>
    </source>
</evidence>
<dbReference type="Gene3D" id="3.30.479.30">
    <property type="entry name" value="Band 7 domain"/>
    <property type="match status" value="1"/>
</dbReference>
<evidence type="ECO:0000256" key="6">
    <source>
        <dbReference type="PIRNR" id="PIRNR005651"/>
    </source>
</evidence>
<dbReference type="Pfam" id="PF01145">
    <property type="entry name" value="Band_7"/>
    <property type="match status" value="1"/>
</dbReference>
<comment type="similarity">
    <text evidence="2 6">Belongs to the band 7/mec-2 family. HflC subfamily.</text>
</comment>
<evidence type="ECO:0000313" key="8">
    <source>
        <dbReference type="EMBL" id="PWR22787.1"/>
    </source>
</evidence>
<organism evidence="8 9">
    <name type="scientific">Zavarzinia aquatilis</name>
    <dbReference type="NCBI Taxonomy" id="2211142"/>
    <lineage>
        <taxon>Bacteria</taxon>
        <taxon>Pseudomonadati</taxon>
        <taxon>Pseudomonadota</taxon>
        <taxon>Alphaproteobacteria</taxon>
        <taxon>Rhodospirillales</taxon>
        <taxon>Zavarziniaceae</taxon>
        <taxon>Zavarzinia</taxon>
    </lineage>
</organism>
<dbReference type="Proteomes" id="UP000245461">
    <property type="component" value="Unassembled WGS sequence"/>
</dbReference>
<dbReference type="EMBL" id="QGLE01000005">
    <property type="protein sequence ID" value="PWR22787.1"/>
    <property type="molecule type" value="Genomic_DNA"/>
</dbReference>
<dbReference type="InterPro" id="IPR036013">
    <property type="entry name" value="Band_7/SPFH_dom_sf"/>
</dbReference>
<keyword evidence="9" id="KW-1185">Reference proteome</keyword>
<dbReference type="RefSeq" id="WP_109905341.1">
    <property type="nucleotide sequence ID" value="NZ_QGLE01000005.1"/>
</dbReference>
<dbReference type="OrthoDB" id="9812991at2"/>
<evidence type="ECO:0000256" key="1">
    <source>
        <dbReference type="ARBA" id="ARBA00004167"/>
    </source>
</evidence>
<dbReference type="PIRSF" id="PIRSF005651">
    <property type="entry name" value="HflC"/>
    <property type="match status" value="1"/>
</dbReference>
<dbReference type="NCBIfam" id="TIGR01932">
    <property type="entry name" value="hflC"/>
    <property type="match status" value="1"/>
</dbReference>
<dbReference type="InterPro" id="IPR010200">
    <property type="entry name" value="HflC"/>
</dbReference>
<evidence type="ECO:0000313" key="9">
    <source>
        <dbReference type="Proteomes" id="UP000245461"/>
    </source>
</evidence>
<dbReference type="PANTHER" id="PTHR42911">
    <property type="entry name" value="MODULATOR OF FTSH PROTEASE HFLC"/>
    <property type="match status" value="1"/>
</dbReference>
<feature type="domain" description="Band 7" evidence="7">
    <location>
        <begin position="21"/>
        <end position="192"/>
    </location>
</feature>
<name>A0A317E6X7_9PROT</name>
<evidence type="ECO:0000256" key="3">
    <source>
        <dbReference type="ARBA" id="ARBA00022692"/>
    </source>
</evidence>
<sequence length="305" mass="34173">MSNRIAIGLIAAAAVAFVGLSSVFTVDMTQQAIVLQFGEPKRQINEPGLYFKTPLFQNVVYVDKRVLNVNAPAEELIAADQKRVVIDAFARWRIVDPLRYYQRLRTQDIAERQLATFISSTLRDVVGREPLTALLIDPRAEGHAGGRRAELMRNISQLVNEKAKENGIEIVDVRIRRADLPDANSQAIFQRMRTERDQEAKLIRATGQEAAQKRRAEADREATVIIANAKRDSEIKRGEGDAEAIKIFADAFGSDPQFFAFYRSMQAYREALSDKTTTMVLSPNSDFFRYLDNIAGAVKPAPAAR</sequence>
<dbReference type="GO" id="GO:0016020">
    <property type="term" value="C:membrane"/>
    <property type="evidence" value="ECO:0007669"/>
    <property type="project" value="UniProtKB-SubCell"/>
</dbReference>
<dbReference type="SUPFAM" id="SSF117892">
    <property type="entry name" value="Band 7/SPFH domain"/>
    <property type="match status" value="1"/>
</dbReference>
<dbReference type="PANTHER" id="PTHR42911:SF1">
    <property type="entry name" value="MODULATOR OF FTSH PROTEASE HFLC"/>
    <property type="match status" value="1"/>
</dbReference>
<comment type="function">
    <text evidence="6">HflC and HflK could regulate a protease.</text>
</comment>
<keyword evidence="8" id="KW-0378">Hydrolase</keyword>
<dbReference type="GO" id="GO:0006508">
    <property type="term" value="P:proteolysis"/>
    <property type="evidence" value="ECO:0007669"/>
    <property type="project" value="UniProtKB-KW"/>
</dbReference>